<dbReference type="EMBL" id="AZGA01000020">
    <property type="protein sequence ID" value="KRM34861.1"/>
    <property type="molecule type" value="Genomic_DNA"/>
</dbReference>
<organism evidence="2 3">
    <name type="scientific">Agrilactobacillus composti DSM 18527 = JCM 14202</name>
    <dbReference type="NCBI Taxonomy" id="1423734"/>
    <lineage>
        <taxon>Bacteria</taxon>
        <taxon>Bacillati</taxon>
        <taxon>Bacillota</taxon>
        <taxon>Bacilli</taxon>
        <taxon>Lactobacillales</taxon>
        <taxon>Lactobacillaceae</taxon>
        <taxon>Agrilactobacillus</taxon>
    </lineage>
</organism>
<gene>
    <name evidence="2" type="ORF">FC83_GL001999</name>
</gene>
<feature type="domain" description="Non-reducing end beta-L-arabinofuranosidase-like GH127 catalytic" evidence="1">
    <location>
        <begin position="10"/>
        <end position="422"/>
    </location>
</feature>
<dbReference type="AlphaFoldDB" id="X0PMJ4"/>
<protein>
    <recommendedName>
        <fullName evidence="1">Non-reducing end beta-L-arabinofuranosidase-like GH127 catalytic domain-containing protein</fullName>
    </recommendedName>
</protein>
<reference evidence="2 3" key="1">
    <citation type="journal article" date="2015" name="Genome Announc.">
        <title>Expanding the biotechnology potential of lactobacilli through comparative genomics of 213 strains and associated genera.</title>
        <authorList>
            <person name="Sun Z."/>
            <person name="Harris H.M."/>
            <person name="McCann A."/>
            <person name="Guo C."/>
            <person name="Argimon S."/>
            <person name="Zhang W."/>
            <person name="Yang X."/>
            <person name="Jeffery I.B."/>
            <person name="Cooney J.C."/>
            <person name="Kagawa T.F."/>
            <person name="Liu W."/>
            <person name="Song Y."/>
            <person name="Salvetti E."/>
            <person name="Wrobel A."/>
            <person name="Rasinkangas P."/>
            <person name="Parkhill J."/>
            <person name="Rea M.C."/>
            <person name="O'Sullivan O."/>
            <person name="Ritari J."/>
            <person name="Douillard F.P."/>
            <person name="Paul Ross R."/>
            <person name="Yang R."/>
            <person name="Briner A.E."/>
            <person name="Felis G.E."/>
            <person name="de Vos W.M."/>
            <person name="Barrangou R."/>
            <person name="Klaenhammer T.R."/>
            <person name="Caufield P.W."/>
            <person name="Cui Y."/>
            <person name="Zhang H."/>
            <person name="O'Toole P.W."/>
        </authorList>
    </citation>
    <scope>NUCLEOTIDE SEQUENCE [LARGE SCALE GENOMIC DNA]</scope>
    <source>
        <strain evidence="2 3">DSM 18527</strain>
    </source>
</reference>
<dbReference type="PATRIC" id="fig|1423734.3.peg.2023"/>
<dbReference type="eggNOG" id="COG3533">
    <property type="taxonomic scope" value="Bacteria"/>
</dbReference>
<evidence type="ECO:0000259" key="1">
    <source>
        <dbReference type="Pfam" id="PF07944"/>
    </source>
</evidence>
<dbReference type="PANTHER" id="PTHR31151:SF0">
    <property type="entry name" value="PROLINE-TRNA LIGASE (DUF1680)"/>
    <property type="match status" value="1"/>
</dbReference>
<evidence type="ECO:0000313" key="2">
    <source>
        <dbReference type="EMBL" id="KRM34861.1"/>
    </source>
</evidence>
<comment type="caution">
    <text evidence="2">The sequence shown here is derived from an EMBL/GenBank/DDBJ whole genome shotgun (WGS) entry which is preliminary data.</text>
</comment>
<keyword evidence="3" id="KW-1185">Reference proteome</keyword>
<evidence type="ECO:0000313" key="3">
    <source>
        <dbReference type="Proteomes" id="UP000051236"/>
    </source>
</evidence>
<proteinExistence type="predicted"/>
<name>X0PMJ4_9LACO</name>
<dbReference type="Proteomes" id="UP000051236">
    <property type="component" value="Unassembled WGS sequence"/>
</dbReference>
<dbReference type="InterPro" id="IPR012878">
    <property type="entry name" value="Beta-AFase-like_GH127_cat"/>
</dbReference>
<dbReference type="PANTHER" id="PTHR31151">
    <property type="entry name" value="PROLINE-TRNA LIGASE (DUF1680)"/>
    <property type="match status" value="1"/>
</dbReference>
<dbReference type="RefSeq" id="WP_052004474.1">
    <property type="nucleotide sequence ID" value="NZ_AZGA01000020.1"/>
</dbReference>
<dbReference type="Pfam" id="PF07944">
    <property type="entry name" value="Beta-AFase-like_GH127_cat"/>
    <property type="match status" value="1"/>
</dbReference>
<sequence>MLTNIPLNNIQLTDPELLRGQNNTINYLLSLAPDRFLYGFQKVAGLPTTASKPYGGWERLRGPNFRGHFLGHYLSALAQGLDIAKDDVTRSKLLAKLELCITGLNRVQQVYTTANPQSAGYLSAFNEIALAQINGSTLPSTAKENVLVPWYILHKILAGLIDTYEHLQQYNLGLANTALHMADQFGTYIYHRVSQFDDRQKVLKTEYGGMNAALYHLFTITKDRRHLAAATYFDDMDLFNALAAGKDILTNQHANTMIPKVIGALSRYECFSDPKLTNFYLDAKARQQLPRYLKAAQHFWDMVVNHHTYVTGGNSQNEHFHSADDLYHDAVLADGATTCETCNTYNMLKLSRALFKVTGAKQYLDYYEQTYTNAILGSQNPKTGMLTYFQPMAAGYYKVFNRHYNDFWCCTGTGCESFTKLADSYYFLENNTLYVTQYFANQLILPAQNLRLNMAVDRQTGAIAVKIHQLIPNEAVKPMQLKFRIPDWCSQDTELRRNQIPQNLTETAGFITMTQVVPGDTFTLHFKMTLTLTTAPDNPHYVALKYGPYVLAGLLGDRDLTADRPCGTLVRAATRNPKASYFLTSPVTWSQWLKALPLNYQLNHKTPYLISVTLPNVNEPIEFVPYYQIFNQRYGIYFQWQQAE</sequence>
<dbReference type="STRING" id="1423734.FC83_GL001999"/>
<accession>X0PMJ4</accession>